<evidence type="ECO:0000313" key="4">
    <source>
        <dbReference type="Proteomes" id="UP001059252"/>
    </source>
</evidence>
<dbReference type="InterPro" id="IPR051319">
    <property type="entry name" value="Oligoribo/pAp-PDE_c-di-AMP_PDE"/>
</dbReference>
<organism evidence="3 4">
    <name type="scientific">Mycoplasma iguanae</name>
    <dbReference type="NCBI Taxonomy" id="292461"/>
    <lineage>
        <taxon>Bacteria</taxon>
        <taxon>Bacillati</taxon>
        <taxon>Mycoplasmatota</taxon>
        <taxon>Mollicutes</taxon>
        <taxon>Mycoplasmataceae</taxon>
        <taxon>Mycoplasma</taxon>
    </lineage>
</organism>
<dbReference type="EMBL" id="CP102734">
    <property type="protein sequence ID" value="UVD81731.1"/>
    <property type="molecule type" value="Genomic_DNA"/>
</dbReference>
<dbReference type="Gene3D" id="3.10.310.30">
    <property type="match status" value="1"/>
</dbReference>
<protein>
    <submittedName>
        <fullName evidence="3">Bifunctional oligoribonuclease/PAP phosphatase NrnA</fullName>
    </submittedName>
</protein>
<dbReference type="SUPFAM" id="SSF64182">
    <property type="entry name" value="DHH phosphoesterases"/>
    <property type="match status" value="1"/>
</dbReference>
<dbReference type="PANTHER" id="PTHR47618:SF1">
    <property type="entry name" value="BIFUNCTIONAL OLIGORIBONUCLEASE AND PAP PHOSPHATASE NRNA"/>
    <property type="match status" value="1"/>
</dbReference>
<keyword evidence="4" id="KW-1185">Reference proteome</keyword>
<dbReference type="InterPro" id="IPR003156">
    <property type="entry name" value="DHHA1_dom"/>
</dbReference>
<proteinExistence type="predicted"/>
<gene>
    <name evidence="3" type="ORF">NV226_00200</name>
</gene>
<evidence type="ECO:0000259" key="1">
    <source>
        <dbReference type="Pfam" id="PF01368"/>
    </source>
</evidence>
<dbReference type="InterPro" id="IPR001667">
    <property type="entry name" value="DDH_dom"/>
</dbReference>
<feature type="domain" description="DDH" evidence="1">
    <location>
        <begin position="22"/>
        <end position="166"/>
    </location>
</feature>
<dbReference type="PANTHER" id="PTHR47618">
    <property type="entry name" value="BIFUNCTIONAL OLIGORIBONUCLEASE AND PAP PHOSPHATASE NRNA"/>
    <property type="match status" value="1"/>
</dbReference>
<dbReference type="Pfam" id="PF01368">
    <property type="entry name" value="DHH"/>
    <property type="match status" value="1"/>
</dbReference>
<dbReference type="RefSeq" id="WP_258210905.1">
    <property type="nucleotide sequence ID" value="NZ_CP102734.1"/>
</dbReference>
<reference evidence="3" key="1">
    <citation type="submission" date="2022-08" db="EMBL/GenBank/DDBJ databases">
        <title>Complete genome of Mycoplasma iguanae type strain 2327.</title>
        <authorList>
            <person name="Spergser J."/>
        </authorList>
    </citation>
    <scope>NUCLEOTIDE SEQUENCE</scope>
    <source>
        <strain evidence="3">2327</strain>
    </source>
</reference>
<sequence>MNNTETKKIIKDIISLIEEHDKIVIFHHIRPDGDCLGSQFGLKRAIELNYPEKEVKAVGNAKGSFTFLGLDQHDNEPSEEFLKEALAIVVDANFKERIQSRHLLDNNLFKKVLRIDHHPNDDDLVENAYRWVDSSYIAAAEQIADIVYHAEWKLNKQTAETIYLGIYTDSGRFLYSNTSARTFRLVEFLMNNGLDLNFVHQNLNKQSMKSLKYQGYVLDRFKTSGKVAYFLINREEQIKLDLSPAQANRPNLFANMEGYPIWVFFTQEEDSNYRVEYRSSGPSVRNIAVKWGGGGHEKASGSIMKSINDLEKIIADCNTEIIKWEKENN</sequence>
<feature type="domain" description="DHHA1" evidence="2">
    <location>
        <begin position="250"/>
        <end position="319"/>
    </location>
</feature>
<accession>A0ABY5R8T8</accession>
<dbReference type="Pfam" id="PF02272">
    <property type="entry name" value="DHHA1"/>
    <property type="match status" value="1"/>
</dbReference>
<dbReference type="Proteomes" id="UP001059252">
    <property type="component" value="Chromosome"/>
</dbReference>
<dbReference type="InterPro" id="IPR038763">
    <property type="entry name" value="DHH_sf"/>
</dbReference>
<name>A0ABY5R8T8_9MOLU</name>
<evidence type="ECO:0000313" key="3">
    <source>
        <dbReference type="EMBL" id="UVD81731.1"/>
    </source>
</evidence>
<evidence type="ECO:0000259" key="2">
    <source>
        <dbReference type="Pfam" id="PF02272"/>
    </source>
</evidence>
<dbReference type="Gene3D" id="3.90.1640.10">
    <property type="entry name" value="inorganic pyrophosphatase (n-terminal core)"/>
    <property type="match status" value="1"/>
</dbReference>